<proteinExistence type="predicted"/>
<dbReference type="EMBL" id="VYYT01000554">
    <property type="protein sequence ID" value="KAK2732240.1"/>
    <property type="molecule type" value="Genomic_DNA"/>
</dbReference>
<protein>
    <recommendedName>
        <fullName evidence="2">Ecp2 effector protein-like domain-containing protein</fullName>
    </recommendedName>
</protein>
<evidence type="ECO:0000313" key="4">
    <source>
        <dbReference type="Proteomes" id="UP001281614"/>
    </source>
</evidence>
<reference evidence="3" key="1">
    <citation type="submission" date="2023-02" db="EMBL/GenBank/DDBJ databases">
        <title>Colletotrichum kahawae CIFC_Que2 genome sequencing and assembly.</title>
        <authorList>
            <person name="Baroncelli R."/>
        </authorList>
    </citation>
    <scope>NUCLEOTIDE SEQUENCE</scope>
    <source>
        <strain evidence="3">CIFC_Que2</strain>
    </source>
</reference>
<feature type="chain" id="PRO_5042064954" description="Ecp2 effector protein-like domain-containing protein" evidence="1">
    <location>
        <begin position="25"/>
        <end position="223"/>
    </location>
</feature>
<evidence type="ECO:0000256" key="1">
    <source>
        <dbReference type="SAM" id="SignalP"/>
    </source>
</evidence>
<sequence length="223" mass="24132">MQIQMNSVLAATILAFTGTGGVHAAPYKLQAQDSAACNGINFANHTRCEPFLTANGTAVPIIVNNALGSELGKLPIITEAANHTIYVNQENSTTHCEINENQKPLAGNPWGLPKLADVNDCMVIHDWALSKPGYFAIPKTVLDTNYHLFLAKFGTCAFGVFPKPSDNIDVSVGSADLAKAINLSIKYESDDAGHVEALDETQCDITNDEHNKKDTLYWHLSHP</sequence>
<dbReference type="Proteomes" id="UP001281614">
    <property type="component" value="Unassembled WGS sequence"/>
</dbReference>
<organism evidence="3 4">
    <name type="scientific">Colletotrichum kahawae</name>
    <name type="common">Coffee berry disease fungus</name>
    <dbReference type="NCBI Taxonomy" id="34407"/>
    <lineage>
        <taxon>Eukaryota</taxon>
        <taxon>Fungi</taxon>
        <taxon>Dikarya</taxon>
        <taxon>Ascomycota</taxon>
        <taxon>Pezizomycotina</taxon>
        <taxon>Sordariomycetes</taxon>
        <taxon>Hypocreomycetidae</taxon>
        <taxon>Glomerellales</taxon>
        <taxon>Glomerellaceae</taxon>
        <taxon>Colletotrichum</taxon>
        <taxon>Colletotrichum gloeosporioides species complex</taxon>
    </lineage>
</organism>
<keyword evidence="4" id="KW-1185">Reference proteome</keyword>
<gene>
    <name evidence="3" type="ORF">CKAH01_02186</name>
</gene>
<feature type="signal peptide" evidence="1">
    <location>
        <begin position="1"/>
        <end position="24"/>
    </location>
</feature>
<evidence type="ECO:0000259" key="2">
    <source>
        <dbReference type="Pfam" id="PF14856"/>
    </source>
</evidence>
<name>A0AAE0CZR0_COLKA</name>
<accession>A0AAE0CZR0</accession>
<feature type="domain" description="Ecp2 effector protein-like" evidence="2">
    <location>
        <begin position="116"/>
        <end position="203"/>
    </location>
</feature>
<dbReference type="Pfam" id="PF14856">
    <property type="entry name" value="Hce2"/>
    <property type="match status" value="1"/>
</dbReference>
<dbReference type="InterPro" id="IPR029226">
    <property type="entry name" value="Ecp2-like"/>
</dbReference>
<keyword evidence="1" id="KW-0732">Signal</keyword>
<comment type="caution">
    <text evidence="3">The sequence shown here is derived from an EMBL/GenBank/DDBJ whole genome shotgun (WGS) entry which is preliminary data.</text>
</comment>
<dbReference type="AlphaFoldDB" id="A0AAE0CZR0"/>
<evidence type="ECO:0000313" key="3">
    <source>
        <dbReference type="EMBL" id="KAK2732240.1"/>
    </source>
</evidence>